<reference evidence="3 4" key="2">
    <citation type="journal article" date="2013" name="Genome Biol. Evol.">
        <title>Genome sequencing of Giardia lamblia genotypes A2 and B isolates (DH and GS) and comparative analysis with the genomes of genotypes A1 and E (WB and Pig).</title>
        <authorList>
            <person name="Adam R.D."/>
            <person name="Dahlstrom E.W."/>
            <person name="Martens C.A."/>
            <person name="Bruno D.P."/>
            <person name="Barbian K.D."/>
            <person name="Ricklefs S.M."/>
            <person name="Hernandez M.M."/>
            <person name="Narla N.P."/>
            <person name="Patel R.B."/>
            <person name="Porcella S.F."/>
            <person name="Nash T.E."/>
        </authorList>
    </citation>
    <scope>NUCLEOTIDE SEQUENCE [LARGE SCALE GENOMIC DNA]</scope>
    <source>
        <strain evidence="3 4">DH</strain>
    </source>
</reference>
<feature type="compositionally biased region" description="Polar residues" evidence="1">
    <location>
        <begin position="95"/>
        <end position="111"/>
    </location>
</feature>
<feature type="transmembrane region" description="Helical" evidence="2">
    <location>
        <begin position="57"/>
        <end position="81"/>
    </location>
</feature>
<proteinExistence type="predicted"/>
<dbReference type="VEuPathDB" id="GiardiaDB:GL50581_250"/>
<keyword evidence="2" id="KW-0472">Membrane</keyword>
<accession>V6T7D5</accession>
<gene>
    <name evidence="3" type="ORF">DHA2_154329</name>
</gene>
<evidence type="ECO:0000313" key="4">
    <source>
        <dbReference type="Proteomes" id="UP000018320"/>
    </source>
</evidence>
<dbReference type="AlphaFoldDB" id="V6T7D5"/>
<comment type="caution">
    <text evidence="3">The sequence shown here is derived from an EMBL/GenBank/DDBJ whole genome shotgun (WGS) entry which is preliminary data.</text>
</comment>
<evidence type="ECO:0000256" key="1">
    <source>
        <dbReference type="SAM" id="MobiDB-lite"/>
    </source>
</evidence>
<sequence length="121" mass="13227">MQGALCYPCTISDCSSCSFRTDSTSGESTEVCVRCSSGELTTDGQCKEIVRMSKKTIFASSVGIVVLVLLVCIGVGLFFVFRRKPAQQLDVTSETRLMNSQKNMEPTSVDTNPECVEYETD</sequence>
<reference evidence="4" key="1">
    <citation type="submission" date="2012-02" db="EMBL/GenBank/DDBJ databases">
        <title>Genome sequencing of Giardia lamblia Genotypes A2 and B isolates (DH and GS) and comparative analysis with the genomes of Genotypes A1 and E (WB and Pig).</title>
        <authorList>
            <person name="Adam R."/>
            <person name="Dahlstrom E."/>
            <person name="Martens C."/>
            <person name="Bruno D."/>
            <person name="Barbian K."/>
            <person name="Porcella S.F."/>
            <person name="Nash T."/>
        </authorList>
    </citation>
    <scope>NUCLEOTIDE SEQUENCE</scope>
    <source>
        <strain evidence="4">DH</strain>
    </source>
</reference>
<dbReference type="VEuPathDB" id="GiardiaDB:QR46_4843"/>
<protein>
    <submittedName>
        <fullName evidence="3">Variant-specific surface protein</fullName>
    </submittedName>
</protein>
<dbReference type="VEuPathDB" id="GiardiaDB:DHA2_154329"/>
<name>V6T7D5_GIAIN</name>
<dbReference type="EMBL" id="AHGT01000147">
    <property type="protein sequence ID" value="ESU34798.1"/>
    <property type="molecule type" value="Genomic_DNA"/>
</dbReference>
<evidence type="ECO:0000313" key="3">
    <source>
        <dbReference type="EMBL" id="ESU34798.1"/>
    </source>
</evidence>
<dbReference type="Proteomes" id="UP000018320">
    <property type="component" value="Unassembled WGS sequence"/>
</dbReference>
<feature type="region of interest" description="Disordered" evidence="1">
    <location>
        <begin position="95"/>
        <end position="121"/>
    </location>
</feature>
<dbReference type="VEuPathDB" id="GiardiaDB:GL50803_00d15250"/>
<evidence type="ECO:0000256" key="2">
    <source>
        <dbReference type="SAM" id="Phobius"/>
    </source>
</evidence>
<keyword evidence="2" id="KW-1133">Transmembrane helix</keyword>
<organism evidence="3 4">
    <name type="scientific">Giardia intestinalis</name>
    <name type="common">Giardia lamblia</name>
    <dbReference type="NCBI Taxonomy" id="5741"/>
    <lineage>
        <taxon>Eukaryota</taxon>
        <taxon>Metamonada</taxon>
        <taxon>Diplomonadida</taxon>
        <taxon>Hexamitidae</taxon>
        <taxon>Giardiinae</taxon>
        <taxon>Giardia</taxon>
    </lineage>
</organism>
<keyword evidence="2" id="KW-0812">Transmembrane</keyword>